<keyword evidence="5" id="KW-0804">Transcription</keyword>
<dbReference type="GO" id="GO:0003824">
    <property type="term" value="F:catalytic activity"/>
    <property type="evidence" value="ECO:0007669"/>
    <property type="project" value="InterPro"/>
</dbReference>
<dbReference type="InterPro" id="IPR027417">
    <property type="entry name" value="P-loop_NTPase"/>
</dbReference>
<dbReference type="PRINTS" id="PR01590">
    <property type="entry name" value="HTHFIS"/>
</dbReference>
<reference evidence="7 8" key="1">
    <citation type="submission" date="2017-08" db="EMBL/GenBank/DDBJ databases">
        <authorList>
            <person name="de Groot N.N."/>
        </authorList>
    </citation>
    <scope>NUCLEOTIDE SEQUENCE [LARGE SCALE GENOMIC DNA]</scope>
    <source>
        <strain evidence="7 8">USBA 352</strain>
    </source>
</reference>
<dbReference type="GO" id="GO:0006355">
    <property type="term" value="P:regulation of DNA-templated transcription"/>
    <property type="evidence" value="ECO:0007669"/>
    <property type="project" value="InterPro"/>
</dbReference>
<evidence type="ECO:0000256" key="3">
    <source>
        <dbReference type="ARBA" id="ARBA00023012"/>
    </source>
</evidence>
<evidence type="ECO:0000313" key="7">
    <source>
        <dbReference type="EMBL" id="SOC15665.1"/>
    </source>
</evidence>
<dbReference type="SUPFAM" id="SSF46689">
    <property type="entry name" value="Homeodomain-like"/>
    <property type="match status" value="1"/>
</dbReference>
<dbReference type="STRING" id="538381.GCA_001696535_02995"/>
<dbReference type="EMBL" id="OBML01000008">
    <property type="protein sequence ID" value="SOC15665.1"/>
    <property type="molecule type" value="Genomic_DNA"/>
</dbReference>
<dbReference type="GO" id="GO:0005524">
    <property type="term" value="F:ATP binding"/>
    <property type="evidence" value="ECO:0007669"/>
    <property type="project" value="InterPro"/>
</dbReference>
<evidence type="ECO:0000256" key="5">
    <source>
        <dbReference type="ARBA" id="ARBA00023163"/>
    </source>
</evidence>
<dbReference type="SUPFAM" id="SSF52540">
    <property type="entry name" value="P-loop containing nucleoside triphosphate hydrolases"/>
    <property type="match status" value="1"/>
</dbReference>
<dbReference type="Gene3D" id="3.20.20.70">
    <property type="entry name" value="Aldolase class I"/>
    <property type="match status" value="1"/>
</dbReference>
<protein>
    <submittedName>
        <fullName evidence="7">Predicted TIM-barrel enzyme</fullName>
    </submittedName>
</protein>
<dbReference type="Gene3D" id="3.40.50.300">
    <property type="entry name" value="P-loop containing nucleotide triphosphate hydrolases"/>
    <property type="match status" value="1"/>
</dbReference>
<keyword evidence="4" id="KW-0805">Transcription regulation</keyword>
<dbReference type="InterPro" id="IPR013785">
    <property type="entry name" value="Aldolase_TIM"/>
</dbReference>
<dbReference type="PANTHER" id="PTHR31862:SF1">
    <property type="entry name" value="UPF0261 DOMAIN PROTEIN (AFU_ORTHOLOGUE AFUA_1G10120)"/>
    <property type="match status" value="1"/>
</dbReference>
<dbReference type="Pfam" id="PF25601">
    <property type="entry name" value="AAA_lid_14"/>
    <property type="match status" value="1"/>
</dbReference>
<dbReference type="OrthoDB" id="9805644at2"/>
<evidence type="ECO:0000259" key="6">
    <source>
        <dbReference type="PROSITE" id="PS50045"/>
    </source>
</evidence>
<dbReference type="Gene3D" id="1.10.8.60">
    <property type="match status" value="1"/>
</dbReference>
<dbReference type="Pfam" id="PF00158">
    <property type="entry name" value="Sigma54_activat"/>
    <property type="match status" value="1"/>
</dbReference>
<evidence type="ECO:0000256" key="4">
    <source>
        <dbReference type="ARBA" id="ARBA00023015"/>
    </source>
</evidence>
<dbReference type="Pfam" id="PF09370">
    <property type="entry name" value="PEP_hydrolase"/>
    <property type="match status" value="1"/>
</dbReference>
<dbReference type="RefSeq" id="WP_097175549.1">
    <property type="nucleotide sequence ID" value="NZ_OBML01000008.1"/>
</dbReference>
<dbReference type="SUPFAM" id="SSF51621">
    <property type="entry name" value="Phosphoenolpyruvate/pyruvate domain"/>
    <property type="match status" value="1"/>
</dbReference>
<dbReference type="Pfam" id="PF02954">
    <property type="entry name" value="HTH_8"/>
    <property type="match status" value="1"/>
</dbReference>
<evidence type="ECO:0000256" key="2">
    <source>
        <dbReference type="ARBA" id="ARBA00022840"/>
    </source>
</evidence>
<dbReference type="InterPro" id="IPR009215">
    <property type="entry name" value="TIM-br_IGPS-like"/>
</dbReference>
<dbReference type="InterPro" id="IPR051353">
    <property type="entry name" value="Tobamovirus_resist_UPF0261"/>
</dbReference>
<name>A0A285T3N3_9HYPH</name>
<dbReference type="GO" id="GO:0000160">
    <property type="term" value="P:phosphorelay signal transduction system"/>
    <property type="evidence" value="ECO:0007669"/>
    <property type="project" value="UniProtKB-KW"/>
</dbReference>
<dbReference type="InterPro" id="IPR002197">
    <property type="entry name" value="HTH_Fis"/>
</dbReference>
<gene>
    <name evidence="7" type="ORF">SAMN05421512_108150</name>
</gene>
<dbReference type="Gene3D" id="1.10.10.60">
    <property type="entry name" value="Homeodomain-like"/>
    <property type="match status" value="1"/>
</dbReference>
<dbReference type="InterPro" id="IPR009057">
    <property type="entry name" value="Homeodomain-like_sf"/>
</dbReference>
<dbReference type="InterPro" id="IPR015813">
    <property type="entry name" value="Pyrv/PenolPyrv_kinase-like_dom"/>
</dbReference>
<keyword evidence="1" id="KW-0547">Nucleotide-binding</keyword>
<dbReference type="InterPro" id="IPR058031">
    <property type="entry name" value="AAA_lid_NorR"/>
</dbReference>
<feature type="domain" description="Sigma-54 factor interaction" evidence="6">
    <location>
        <begin position="290"/>
        <end position="510"/>
    </location>
</feature>
<organism evidence="7 8">
    <name type="scientific">Stappia indica</name>
    <dbReference type="NCBI Taxonomy" id="538381"/>
    <lineage>
        <taxon>Bacteria</taxon>
        <taxon>Pseudomonadati</taxon>
        <taxon>Pseudomonadota</taxon>
        <taxon>Alphaproteobacteria</taxon>
        <taxon>Hyphomicrobiales</taxon>
        <taxon>Stappiaceae</taxon>
        <taxon>Stappia</taxon>
    </lineage>
</organism>
<keyword evidence="2" id="KW-0067">ATP-binding</keyword>
<keyword evidence="8" id="KW-1185">Reference proteome</keyword>
<accession>A0A285T3N3</accession>
<dbReference type="AlphaFoldDB" id="A0A285T3N3"/>
<dbReference type="PANTHER" id="PTHR31862">
    <property type="entry name" value="UPF0261 DOMAIN PROTEIN (AFU_ORTHOLOGUE AFUA_1G10120)"/>
    <property type="match status" value="1"/>
</dbReference>
<proteinExistence type="predicted"/>
<dbReference type="PROSITE" id="PS50045">
    <property type="entry name" value="SIGMA54_INTERACT_4"/>
    <property type="match status" value="1"/>
</dbReference>
<sequence>MFSWHEQLRSKGSVEPLVGAAIGVGMTAEAAERGGADFLLALNAGRYRVMGAASIAAMLPLDNANRFTDHFARREILDRVGVPVFFGASAFDPRLELDAFVAELAAAGYHGIANFPTSIHYDGRFRRALEEAGLGYAREVELLRAAQRQGLATFGYAKSRKEIQQLLQTGVDILCLNFGWNAGGTRALAQAFTLEEAADRARRIFSEVRQESPQTICVVEGGPIVSPDDMYRVCRDARADGYVGGSTLDRMPLEISVMQKTSAFKAFSVLQQADAAQSRETMRAARLTGIAGQSKAVARLLDQVVKLAGTNLPILIVGEKGLGRTTLARSLHALANRKGGLTMLNGADREVPAAEMLFGAEADFGRVRRNGALDAREATVVVENAGALDEAAQQHILSWLERGETERVGGSRSHTPQGRLVLIASPEDLAQGRLAGELAARLQPGRLDLQPLRDRPEDIPAHARAYLETIGEARQLGPLEISADGYRVLFAHDWQENTRELRRVVEQAAVLNEGRVIGSQVLRAVIEASDGTHGATTPLAEKDWILDALRRHRFRRGETATFLGISRKTLYNKMRRAGLLD</sequence>
<dbReference type="InterPro" id="IPR002078">
    <property type="entry name" value="Sigma_54_int"/>
</dbReference>
<evidence type="ECO:0000313" key="8">
    <source>
        <dbReference type="Proteomes" id="UP000219331"/>
    </source>
</evidence>
<dbReference type="GO" id="GO:0043565">
    <property type="term" value="F:sequence-specific DNA binding"/>
    <property type="evidence" value="ECO:0007669"/>
    <property type="project" value="InterPro"/>
</dbReference>
<keyword evidence="3" id="KW-0902">Two-component regulatory system</keyword>
<evidence type="ECO:0000256" key="1">
    <source>
        <dbReference type="ARBA" id="ARBA00022741"/>
    </source>
</evidence>
<dbReference type="Proteomes" id="UP000219331">
    <property type="component" value="Unassembled WGS sequence"/>
</dbReference>